<dbReference type="Pfam" id="PF07687">
    <property type="entry name" value="M20_dimer"/>
    <property type="match status" value="1"/>
</dbReference>
<dbReference type="RefSeq" id="WP_176865312.1">
    <property type="nucleotide sequence ID" value="NZ_JABXWT010000006.1"/>
</dbReference>
<dbReference type="Gene3D" id="3.30.70.360">
    <property type="match status" value="1"/>
</dbReference>
<evidence type="ECO:0000313" key="4">
    <source>
        <dbReference type="Proteomes" id="UP000630805"/>
    </source>
</evidence>
<keyword evidence="4" id="KW-1185">Reference proteome</keyword>
<evidence type="ECO:0000313" key="3">
    <source>
        <dbReference type="EMBL" id="NVO56650.1"/>
    </source>
</evidence>
<dbReference type="PIRSF" id="PIRSF005962">
    <property type="entry name" value="Pept_M20D_amidohydro"/>
    <property type="match status" value="1"/>
</dbReference>
<dbReference type="PANTHER" id="PTHR11014">
    <property type="entry name" value="PEPTIDASE M20 FAMILY MEMBER"/>
    <property type="match status" value="1"/>
</dbReference>
<comment type="caution">
    <text evidence="3">The sequence shown here is derived from an EMBL/GenBank/DDBJ whole genome shotgun (WGS) entry which is preliminary data.</text>
</comment>
<dbReference type="InterPro" id="IPR017439">
    <property type="entry name" value="Amidohydrolase"/>
</dbReference>
<protein>
    <submittedName>
        <fullName evidence="3">Amidohydrolase</fullName>
    </submittedName>
</protein>
<dbReference type="Gene3D" id="3.40.630.10">
    <property type="entry name" value="Zn peptidases"/>
    <property type="match status" value="1"/>
</dbReference>
<feature type="domain" description="Peptidase M20 dimerisation" evidence="2">
    <location>
        <begin position="142"/>
        <end position="235"/>
    </location>
</feature>
<evidence type="ECO:0000256" key="1">
    <source>
        <dbReference type="ARBA" id="ARBA00022801"/>
    </source>
</evidence>
<dbReference type="SUPFAM" id="SSF53187">
    <property type="entry name" value="Zn-dependent exopeptidases"/>
    <property type="match status" value="1"/>
</dbReference>
<keyword evidence="1" id="KW-0378">Hydrolase</keyword>
<dbReference type="PANTHER" id="PTHR11014:SF63">
    <property type="entry name" value="METALLOPEPTIDASE, PUTATIVE (AFU_ORTHOLOGUE AFUA_6G09600)-RELATED"/>
    <property type="match status" value="1"/>
</dbReference>
<sequence length="349" mass="37126">MGIEVHGGIGKTGIVGLLRNGSSNRSVLLRADMDALPIWETSSHEYASLSNGVMHACGHDGHMSMLLGAAKFLSETRPFDGTVIFLFQPDEEQGRGAKAMLDDGLVARFEPNEAYAIHNLPAEPLGRFSTRVGNICASESLFEIEIKAQGGHAAMPHTGVDAIVVGAELVQSLQTIVARKLAPASGAVVSITDFVTDGRRNVLPGHATITGDTRTRSPEDTQRIEALMRQIAAGVAAAHDVEIKVSFRTEFDVTINSSEQVVAAVQVASGLGCETEPNRAPMSFSEDFGRLSTAIPGCFILMGNGTEGAHAQPLHASDYDFNDEALPIGAAFWARLVAERLPLKETPNV</sequence>
<dbReference type="InterPro" id="IPR036264">
    <property type="entry name" value="Bact_exopeptidase_dim_dom"/>
</dbReference>
<gene>
    <name evidence="3" type="ORF">HW561_12715</name>
</gene>
<dbReference type="InterPro" id="IPR011650">
    <property type="entry name" value="Peptidase_M20_dimer"/>
</dbReference>
<dbReference type="NCBIfam" id="TIGR01891">
    <property type="entry name" value="amidohydrolases"/>
    <property type="match status" value="1"/>
</dbReference>
<dbReference type="Proteomes" id="UP000630805">
    <property type="component" value="Unassembled WGS sequence"/>
</dbReference>
<dbReference type="EMBL" id="JABXWT010000006">
    <property type="protein sequence ID" value="NVO56650.1"/>
    <property type="molecule type" value="Genomic_DNA"/>
</dbReference>
<accession>A0ABX2PRA3</accession>
<reference evidence="3 4" key="1">
    <citation type="submission" date="2020-06" db="EMBL/GenBank/DDBJ databases">
        <authorList>
            <person name="Cao W.R."/>
        </authorList>
    </citation>
    <scope>NUCLEOTIDE SEQUENCE [LARGE SCALE GENOMIC DNA]</scope>
    <source>
        <strain evidence="3 4">B1Z28</strain>
    </source>
</reference>
<proteinExistence type="predicted"/>
<dbReference type="Pfam" id="PF01546">
    <property type="entry name" value="Peptidase_M20"/>
    <property type="match status" value="1"/>
</dbReference>
<dbReference type="InterPro" id="IPR002933">
    <property type="entry name" value="Peptidase_M20"/>
</dbReference>
<name>A0ABX2PRA3_9RHOB</name>
<organism evidence="3 4">
    <name type="scientific">Ruegeria haliotis</name>
    <dbReference type="NCBI Taxonomy" id="2747601"/>
    <lineage>
        <taxon>Bacteria</taxon>
        <taxon>Pseudomonadati</taxon>
        <taxon>Pseudomonadota</taxon>
        <taxon>Alphaproteobacteria</taxon>
        <taxon>Rhodobacterales</taxon>
        <taxon>Roseobacteraceae</taxon>
        <taxon>Ruegeria</taxon>
    </lineage>
</organism>
<evidence type="ECO:0000259" key="2">
    <source>
        <dbReference type="Pfam" id="PF07687"/>
    </source>
</evidence>
<dbReference type="SUPFAM" id="SSF55031">
    <property type="entry name" value="Bacterial exopeptidase dimerisation domain"/>
    <property type="match status" value="1"/>
</dbReference>